<feature type="transmembrane region" description="Helical" evidence="7">
    <location>
        <begin position="117"/>
        <end position="137"/>
    </location>
</feature>
<organism evidence="8 9">
    <name type="scientific">Caproiciproducens faecalis</name>
    <dbReference type="NCBI Taxonomy" id="2820301"/>
    <lineage>
        <taxon>Bacteria</taxon>
        <taxon>Bacillati</taxon>
        <taxon>Bacillota</taxon>
        <taxon>Clostridia</taxon>
        <taxon>Eubacteriales</taxon>
        <taxon>Acutalibacteraceae</taxon>
        <taxon>Caproiciproducens</taxon>
    </lineage>
</organism>
<dbReference type="Pfam" id="PF13520">
    <property type="entry name" value="AA_permease_2"/>
    <property type="match status" value="1"/>
</dbReference>
<feature type="transmembrane region" description="Helical" evidence="7">
    <location>
        <begin position="87"/>
        <end position="111"/>
    </location>
</feature>
<evidence type="ECO:0000256" key="2">
    <source>
        <dbReference type="ARBA" id="ARBA00022448"/>
    </source>
</evidence>
<protein>
    <submittedName>
        <fullName evidence="8">Amino acid permease</fullName>
    </submittedName>
</protein>
<evidence type="ECO:0000256" key="1">
    <source>
        <dbReference type="ARBA" id="ARBA00004651"/>
    </source>
</evidence>
<feature type="transmembrane region" description="Helical" evidence="7">
    <location>
        <begin position="191"/>
        <end position="213"/>
    </location>
</feature>
<comment type="subcellular location">
    <subcellularLocation>
        <location evidence="1">Cell membrane</location>
        <topology evidence="1">Multi-pass membrane protein</topology>
    </subcellularLocation>
</comment>
<dbReference type="InterPro" id="IPR050367">
    <property type="entry name" value="APC_superfamily"/>
</dbReference>
<sequence>MFVEKKKFKLFDAILSVICVVFVAEAAAPAAAIGNSQFFWWIFLIVAFLLPYGMIASELGTTYDDEGGLYDWVRRAYGDKWGSRVAWYYWVNFPLWMASLAVMFPSTINFITGSEMGVLPSILIELVFIWIVVLLSFSRVSDSKWVLNLSAFIKVLIAVALGGLGIYVAATRGAANEYTVQSMLPSLDLNSLSYISVILFNFMGFEVITSFASDMENPKKQIPQAIIAGGIAIAVIYIFSSFGIGVALPADQISTSSGLMDSFQLLLGEGGGAFLIIVAILFLVTLFGNMVSWSYGVNYVADYAAKNGSLPKVFARESAKTGMPTGAAVMNGIVASVLVVVAPFLPSQDLFWSFFALNVITLLMSYIPMFPAFLKLRKIDPDRERPFKVSGGALKLRLMVIAPLVLLIISIVLSCVPLNTSADELSAKGPLLVGTLIAIAIGEIICRRSSKVSEQESVQNIK</sequence>
<evidence type="ECO:0000256" key="7">
    <source>
        <dbReference type="SAM" id="Phobius"/>
    </source>
</evidence>
<keyword evidence="3" id="KW-1003">Cell membrane</keyword>
<dbReference type="Gene3D" id="1.20.1740.10">
    <property type="entry name" value="Amino acid/polyamine transporter I"/>
    <property type="match status" value="1"/>
</dbReference>
<feature type="transmembrane region" description="Helical" evidence="7">
    <location>
        <begin position="394"/>
        <end position="413"/>
    </location>
</feature>
<dbReference type="Proteomes" id="UP000719942">
    <property type="component" value="Unassembled WGS sequence"/>
</dbReference>
<dbReference type="PANTHER" id="PTHR42770:SF15">
    <property type="entry name" value="GLUTAMATE_GAMMA-AMINOBUTYRATE ANTIPORTER-RELATED"/>
    <property type="match status" value="1"/>
</dbReference>
<dbReference type="PIRSF" id="PIRSF006060">
    <property type="entry name" value="AA_transporter"/>
    <property type="match status" value="1"/>
</dbReference>
<keyword evidence="6 7" id="KW-0472">Membrane</keyword>
<feature type="transmembrane region" description="Helical" evidence="7">
    <location>
        <begin position="351"/>
        <end position="374"/>
    </location>
</feature>
<feature type="transmembrane region" description="Helical" evidence="7">
    <location>
        <begin position="149"/>
        <end position="171"/>
    </location>
</feature>
<gene>
    <name evidence="8" type="ORF">J5W02_00625</name>
</gene>
<comment type="caution">
    <text evidence="8">The sequence shown here is derived from an EMBL/GenBank/DDBJ whole genome shotgun (WGS) entry which is preliminary data.</text>
</comment>
<feature type="transmembrane region" description="Helical" evidence="7">
    <location>
        <begin position="326"/>
        <end position="345"/>
    </location>
</feature>
<feature type="transmembrane region" description="Helical" evidence="7">
    <location>
        <begin position="225"/>
        <end position="250"/>
    </location>
</feature>
<evidence type="ECO:0000313" key="8">
    <source>
        <dbReference type="EMBL" id="MBW7571305.1"/>
    </source>
</evidence>
<feature type="transmembrane region" description="Helical" evidence="7">
    <location>
        <begin position="38"/>
        <end position="55"/>
    </location>
</feature>
<reference evidence="8 9" key="1">
    <citation type="submission" date="2021-03" db="EMBL/GenBank/DDBJ databases">
        <title>Caproiciproducens sp. nov. isolated from feces of cow.</title>
        <authorList>
            <person name="Choi J.-Y."/>
        </authorList>
    </citation>
    <scope>NUCLEOTIDE SEQUENCE [LARGE SCALE GENOMIC DNA]</scope>
    <source>
        <strain evidence="8 9">AGMB10547</strain>
    </source>
</reference>
<dbReference type="PANTHER" id="PTHR42770">
    <property type="entry name" value="AMINO ACID TRANSPORTER-RELATED"/>
    <property type="match status" value="1"/>
</dbReference>
<evidence type="ECO:0000256" key="3">
    <source>
        <dbReference type="ARBA" id="ARBA00022475"/>
    </source>
</evidence>
<evidence type="ECO:0000313" key="9">
    <source>
        <dbReference type="Proteomes" id="UP000719942"/>
    </source>
</evidence>
<evidence type="ECO:0000256" key="4">
    <source>
        <dbReference type="ARBA" id="ARBA00022692"/>
    </source>
</evidence>
<evidence type="ECO:0000256" key="6">
    <source>
        <dbReference type="ARBA" id="ARBA00023136"/>
    </source>
</evidence>
<dbReference type="EMBL" id="JAGFNZ010000001">
    <property type="protein sequence ID" value="MBW7571305.1"/>
    <property type="molecule type" value="Genomic_DNA"/>
</dbReference>
<keyword evidence="4 7" id="KW-0812">Transmembrane</keyword>
<feature type="transmembrane region" description="Helical" evidence="7">
    <location>
        <begin position="425"/>
        <end position="446"/>
    </location>
</feature>
<keyword evidence="2" id="KW-0813">Transport</keyword>
<keyword evidence="9" id="KW-1185">Reference proteome</keyword>
<evidence type="ECO:0000256" key="5">
    <source>
        <dbReference type="ARBA" id="ARBA00022989"/>
    </source>
</evidence>
<accession>A0ABS7DJ36</accession>
<dbReference type="InterPro" id="IPR002293">
    <property type="entry name" value="AA/rel_permease1"/>
</dbReference>
<keyword evidence="5 7" id="KW-1133">Transmembrane helix</keyword>
<proteinExistence type="predicted"/>
<name>A0ABS7DJ36_9FIRM</name>
<feature type="transmembrane region" description="Helical" evidence="7">
    <location>
        <begin position="12"/>
        <end position="32"/>
    </location>
</feature>
<feature type="transmembrane region" description="Helical" evidence="7">
    <location>
        <begin position="270"/>
        <end position="288"/>
    </location>
</feature>